<dbReference type="AlphaFoldDB" id="A0A9E2KPX3"/>
<keyword evidence="1" id="KW-0732">Signal</keyword>
<protein>
    <submittedName>
        <fullName evidence="2">Uncharacterized protein</fullName>
    </submittedName>
</protein>
<reference evidence="2" key="2">
    <citation type="submission" date="2021-04" db="EMBL/GenBank/DDBJ databases">
        <authorList>
            <person name="Gilroy R."/>
        </authorList>
    </citation>
    <scope>NUCLEOTIDE SEQUENCE</scope>
    <source>
        <strain evidence="2">687</strain>
    </source>
</reference>
<dbReference type="Proteomes" id="UP000824150">
    <property type="component" value="Unassembled WGS sequence"/>
</dbReference>
<name>A0A9E2KPX3_9GAMM</name>
<reference evidence="2" key="1">
    <citation type="journal article" date="2021" name="PeerJ">
        <title>Extensive microbial diversity within the chicken gut microbiome revealed by metagenomics and culture.</title>
        <authorList>
            <person name="Gilroy R."/>
            <person name="Ravi A."/>
            <person name="Getino M."/>
            <person name="Pursley I."/>
            <person name="Horton D.L."/>
            <person name="Alikhan N.F."/>
            <person name="Baker D."/>
            <person name="Gharbi K."/>
            <person name="Hall N."/>
            <person name="Watson M."/>
            <person name="Adriaenssens E.M."/>
            <person name="Foster-Nyarko E."/>
            <person name="Jarju S."/>
            <person name="Secka A."/>
            <person name="Antonio M."/>
            <person name="Oren A."/>
            <person name="Chaudhuri R.R."/>
            <person name="La Ragione R."/>
            <person name="Hildebrand F."/>
            <person name="Pallen M.J."/>
        </authorList>
    </citation>
    <scope>NUCLEOTIDE SEQUENCE</scope>
    <source>
        <strain evidence="2">687</strain>
    </source>
</reference>
<proteinExistence type="predicted"/>
<comment type="caution">
    <text evidence="2">The sequence shown here is derived from an EMBL/GenBank/DDBJ whole genome shotgun (WGS) entry which is preliminary data.</text>
</comment>
<feature type="signal peptide" evidence="1">
    <location>
        <begin position="1"/>
        <end position="21"/>
    </location>
</feature>
<organism evidence="2 3">
    <name type="scientific">Candidatus Anaerobiospirillum merdipullorum</name>
    <dbReference type="NCBI Taxonomy" id="2838450"/>
    <lineage>
        <taxon>Bacteria</taxon>
        <taxon>Pseudomonadati</taxon>
        <taxon>Pseudomonadota</taxon>
        <taxon>Gammaproteobacteria</taxon>
        <taxon>Aeromonadales</taxon>
        <taxon>Succinivibrionaceae</taxon>
        <taxon>Anaerobiospirillum</taxon>
    </lineage>
</organism>
<evidence type="ECO:0000256" key="1">
    <source>
        <dbReference type="SAM" id="SignalP"/>
    </source>
</evidence>
<evidence type="ECO:0000313" key="3">
    <source>
        <dbReference type="Proteomes" id="UP000824150"/>
    </source>
</evidence>
<gene>
    <name evidence="2" type="ORF">IAA31_07495</name>
</gene>
<sequence length="167" mass="17871">MFKLMTVLGTVASLAVMSVYAADESADTTVAPTTATPSADAPAELQIPCPQGWSVENNPSVENSLSYLHEGGDLAVNITYVAATVGANVEPEAYARVAAEQLSCNMPVRSNLIENAWSFTCDPQGVEAIVYGQQGNLVLLSISGRSTETESYLEDFVRFLAYQARRN</sequence>
<dbReference type="EMBL" id="JAHLFG010000082">
    <property type="protein sequence ID" value="MBU3827317.1"/>
    <property type="molecule type" value="Genomic_DNA"/>
</dbReference>
<feature type="chain" id="PRO_5038652363" evidence="1">
    <location>
        <begin position="22"/>
        <end position="167"/>
    </location>
</feature>
<evidence type="ECO:0000313" key="2">
    <source>
        <dbReference type="EMBL" id="MBU3827317.1"/>
    </source>
</evidence>
<accession>A0A9E2KPX3</accession>